<reference evidence="3" key="1">
    <citation type="submission" date="2015-09" db="EMBL/GenBank/DDBJ databases">
        <authorList>
            <person name="Bertelli C."/>
        </authorList>
    </citation>
    <scope>NUCLEOTIDE SEQUENCE [LARGE SCALE GENOMIC DNA]</scope>
    <source>
        <strain evidence="3">KNic</strain>
    </source>
</reference>
<evidence type="ECO:0000313" key="3">
    <source>
        <dbReference type="Proteomes" id="UP000069902"/>
    </source>
</evidence>
<keyword evidence="3" id="KW-1185">Reference proteome</keyword>
<dbReference type="Gene3D" id="3.40.50.2000">
    <property type="entry name" value="Glycogen Phosphorylase B"/>
    <property type="match status" value="1"/>
</dbReference>
<dbReference type="InterPro" id="IPR055259">
    <property type="entry name" value="YkvP/CgeB_Glyco_trans-like"/>
</dbReference>
<protein>
    <recommendedName>
        <fullName evidence="1">Spore protein YkvP/CgeB glycosyl transferase-like domain-containing protein</fullName>
    </recommendedName>
</protein>
<name>A0A0U5EP75_9BACT</name>
<dbReference type="InParanoid" id="A0A0U5EP75"/>
<dbReference type="Proteomes" id="UP000069902">
    <property type="component" value="Chromosome cPNK"/>
</dbReference>
<gene>
    <name evidence="2" type="ORF">PNK_0077</name>
</gene>
<organism evidence="2 3">
    <name type="scientific">Candidatus Protochlamydia naegleriophila</name>
    <dbReference type="NCBI Taxonomy" id="389348"/>
    <lineage>
        <taxon>Bacteria</taxon>
        <taxon>Pseudomonadati</taxon>
        <taxon>Chlamydiota</taxon>
        <taxon>Chlamydiia</taxon>
        <taxon>Parachlamydiales</taxon>
        <taxon>Parachlamydiaceae</taxon>
        <taxon>Candidatus Protochlamydia</taxon>
    </lineage>
</organism>
<evidence type="ECO:0000313" key="2">
    <source>
        <dbReference type="EMBL" id="CUI15715.1"/>
    </source>
</evidence>
<feature type="domain" description="Spore protein YkvP/CgeB glycosyl transferase-like" evidence="1">
    <location>
        <begin position="280"/>
        <end position="426"/>
    </location>
</feature>
<accession>A0A0U5EP75</accession>
<dbReference type="EMBL" id="LN879502">
    <property type="protein sequence ID" value="CUI15715.1"/>
    <property type="molecule type" value="Genomic_DNA"/>
</dbReference>
<dbReference type="Pfam" id="PF13524">
    <property type="entry name" value="Glyco_trans_1_2"/>
    <property type="match status" value="1"/>
</dbReference>
<dbReference type="STRING" id="389348.PNK_0077"/>
<proteinExistence type="predicted"/>
<dbReference type="PATRIC" id="fig|389348.3.peg.94"/>
<evidence type="ECO:0000259" key="1">
    <source>
        <dbReference type="Pfam" id="PF13524"/>
    </source>
</evidence>
<dbReference type="KEGG" id="pnl:PNK_0077"/>
<sequence length="442" mass="50520">MIQVRRRTQSQLLRSRPNPGDSVAAVNLFRKVRTFDDNKLLGIITMKLKKVYLFTSVSTQYGVLDHFIGELNNALNRQGVISRVIEAKRDDPRSFLDQLLNDPPDCTLSFNGLLPDENGRFLSDMIKIPHVACLTDAPNHFFPLVKSPYTIITCVDRNFCQTFRDFKAPHVLFMPHAVSKSLAPPLSNTPRYDLLLLNSFIDYEAIRQEWTAKYPPDLIAVLEEAAELTLNDQHISYMQAFIQTLDRHLRAGKAIDPRQLDYEALLDDLEAYLGGKSRIELVQSIEEATVHIFGSQPQTGGWKKYLGKKSNVKIHSAVPFSEALELIKQAKIVLNCTPEIKQGAHERILSGLACGAAVLTLDTPYIREHFTDEENILMYGPRQWKELNRKIRTYLADDDKRHHLVGKGREKVMHHHTWDQRALHLINELPSMLESIRTQHLS</sequence>
<dbReference type="AlphaFoldDB" id="A0A0U5EP75"/>
<dbReference type="SUPFAM" id="SSF53756">
    <property type="entry name" value="UDP-Glycosyltransferase/glycogen phosphorylase"/>
    <property type="match status" value="1"/>
</dbReference>